<name>A0A3P6NX73_9BILA</name>
<keyword evidence="1" id="KW-0472">Membrane</keyword>
<dbReference type="EMBL" id="UYRT01000970">
    <property type="protein sequence ID" value="VDK29022.1"/>
    <property type="molecule type" value="Genomic_DNA"/>
</dbReference>
<organism evidence="2 3">
    <name type="scientific">Gongylonema pulchrum</name>
    <dbReference type="NCBI Taxonomy" id="637853"/>
    <lineage>
        <taxon>Eukaryota</taxon>
        <taxon>Metazoa</taxon>
        <taxon>Ecdysozoa</taxon>
        <taxon>Nematoda</taxon>
        <taxon>Chromadorea</taxon>
        <taxon>Rhabditida</taxon>
        <taxon>Spirurina</taxon>
        <taxon>Spiruromorpha</taxon>
        <taxon>Spiruroidea</taxon>
        <taxon>Gongylonematidae</taxon>
        <taxon>Gongylonema</taxon>
    </lineage>
</organism>
<keyword evidence="3" id="KW-1185">Reference proteome</keyword>
<dbReference type="Proteomes" id="UP000271098">
    <property type="component" value="Unassembled WGS sequence"/>
</dbReference>
<dbReference type="AlphaFoldDB" id="A0A3P6NX73"/>
<accession>A0A3P6NX73</accession>
<keyword evidence="1" id="KW-1133">Transmembrane helix</keyword>
<keyword evidence="1" id="KW-0812">Transmembrane</keyword>
<sequence length="122" mass="14350">MSEMWQHLHRRIKCLDICCVNSVVLRVGKNCGLCMQISHCFSSDHIRNKNQSPYYRSSVTIYRCRSSVIESSLKMFSRYLIKRIITSSEPTAYMPSQSKHMYYWLFAFICNIYFRVTGACPP</sequence>
<reference evidence="2 3" key="1">
    <citation type="submission" date="2018-11" db="EMBL/GenBank/DDBJ databases">
        <authorList>
            <consortium name="Pathogen Informatics"/>
        </authorList>
    </citation>
    <scope>NUCLEOTIDE SEQUENCE [LARGE SCALE GENOMIC DNA]</scope>
</reference>
<evidence type="ECO:0000313" key="3">
    <source>
        <dbReference type="Proteomes" id="UP000271098"/>
    </source>
</evidence>
<evidence type="ECO:0000313" key="2">
    <source>
        <dbReference type="EMBL" id="VDK29022.1"/>
    </source>
</evidence>
<feature type="transmembrane region" description="Helical" evidence="1">
    <location>
        <begin position="101"/>
        <end position="118"/>
    </location>
</feature>
<gene>
    <name evidence="2" type="ORF">GPUH_LOCUS917</name>
</gene>
<protein>
    <submittedName>
        <fullName evidence="2">Uncharacterized protein</fullName>
    </submittedName>
</protein>
<proteinExistence type="predicted"/>
<evidence type="ECO:0000256" key="1">
    <source>
        <dbReference type="SAM" id="Phobius"/>
    </source>
</evidence>